<gene>
    <name evidence="7" type="ORF">DCC88_01240</name>
</gene>
<dbReference type="InterPro" id="IPR001818">
    <property type="entry name" value="Pept_M10_metallopeptidase"/>
</dbReference>
<protein>
    <recommendedName>
        <fullName evidence="6">Peptidase M10 metallopeptidase domain-containing protein</fullName>
    </recommendedName>
</protein>
<keyword evidence="2" id="KW-0479">Metal-binding</keyword>
<evidence type="ECO:0000256" key="5">
    <source>
        <dbReference type="SAM" id="Phobius"/>
    </source>
</evidence>
<evidence type="ECO:0000313" key="8">
    <source>
        <dbReference type="Proteomes" id="UP000253934"/>
    </source>
</evidence>
<keyword evidence="5" id="KW-0812">Transmembrane</keyword>
<sequence length="272" mass="30701">MVSIGKYCMSMEPNVILSVNVLIKLITLILLSLIIISCNYRNKFVEYDDISADLNQVVIFKNGWGLDYDYPIILDLSNEIKEENNEIVIQIQNAAETWNNAIGKKILMIRTGLNPYTGNSFPGLYAPFQVFYKGIYFDKISDGQGGWVNNTGKGSSTIATTVYNYKSVDRIDSVNLRFNRDTYIFGDSTKEINRELQFIADMESIALHELGHILGLGHAFFERNSVMYPFIAVGPNSQFFPTTARCLSAKDVERVREIYPGGQEPILNCISN</sequence>
<proteinExistence type="predicted"/>
<dbReference type="Proteomes" id="UP000253934">
    <property type="component" value="Unassembled WGS sequence"/>
</dbReference>
<keyword evidence="3" id="KW-0378">Hydrolase</keyword>
<organism evidence="7 8">
    <name type="scientific">Spirobacillus cienkowskii</name>
    <dbReference type="NCBI Taxonomy" id="495820"/>
    <lineage>
        <taxon>Bacteria</taxon>
        <taxon>Pseudomonadati</taxon>
        <taxon>Bdellovibrionota</taxon>
        <taxon>Oligoflexia</taxon>
        <taxon>Silvanigrellales</taxon>
        <taxon>Spirobacillus</taxon>
    </lineage>
</organism>
<dbReference type="GO" id="GO:0006508">
    <property type="term" value="P:proteolysis"/>
    <property type="evidence" value="ECO:0007669"/>
    <property type="project" value="UniProtKB-KW"/>
</dbReference>
<evidence type="ECO:0000256" key="4">
    <source>
        <dbReference type="ARBA" id="ARBA00022833"/>
    </source>
</evidence>
<name>A0A369KV25_9BACT</name>
<dbReference type="EMBL" id="QOVW01000005">
    <property type="protein sequence ID" value="RDB37210.1"/>
    <property type="molecule type" value="Genomic_DNA"/>
</dbReference>
<dbReference type="SUPFAM" id="SSF55486">
    <property type="entry name" value="Metalloproteases ('zincins'), catalytic domain"/>
    <property type="match status" value="1"/>
</dbReference>
<dbReference type="Pfam" id="PF00413">
    <property type="entry name" value="Peptidase_M10"/>
    <property type="match status" value="1"/>
</dbReference>
<keyword evidence="1" id="KW-0645">Protease</keyword>
<feature type="domain" description="Peptidase M10 metallopeptidase" evidence="6">
    <location>
        <begin position="196"/>
        <end position="259"/>
    </location>
</feature>
<dbReference type="InterPro" id="IPR024079">
    <property type="entry name" value="MetalloPept_cat_dom_sf"/>
</dbReference>
<dbReference type="GO" id="GO:0008270">
    <property type="term" value="F:zinc ion binding"/>
    <property type="evidence" value="ECO:0007669"/>
    <property type="project" value="InterPro"/>
</dbReference>
<accession>A0A369KV25</accession>
<keyword evidence="5" id="KW-1133">Transmembrane helix</keyword>
<reference evidence="7" key="1">
    <citation type="submission" date="2018-04" db="EMBL/GenBank/DDBJ databases">
        <title>Draft genome sequence of the Candidatus Spirobacillus cienkowskii, a pathogen of freshwater Daphnia species, reconstructed from hemolymph metagenomic reads.</title>
        <authorList>
            <person name="Bresciani L."/>
            <person name="Lemos L.N."/>
            <person name="Wale N."/>
            <person name="Lin J.Y."/>
            <person name="Fernandes G.R."/>
            <person name="Duffy M.A."/>
            <person name="Rodrigues J.M."/>
        </authorList>
    </citation>
    <scope>NUCLEOTIDE SEQUENCE [LARGE SCALE GENOMIC DNA]</scope>
    <source>
        <strain evidence="7">Binning01</strain>
    </source>
</reference>
<comment type="caution">
    <text evidence="7">The sequence shown here is derived from an EMBL/GenBank/DDBJ whole genome shotgun (WGS) entry which is preliminary data.</text>
</comment>
<evidence type="ECO:0000256" key="1">
    <source>
        <dbReference type="ARBA" id="ARBA00022670"/>
    </source>
</evidence>
<evidence type="ECO:0000259" key="6">
    <source>
        <dbReference type="Pfam" id="PF00413"/>
    </source>
</evidence>
<feature type="transmembrane region" description="Helical" evidence="5">
    <location>
        <begin position="15"/>
        <end position="36"/>
    </location>
</feature>
<dbReference type="GO" id="GO:0031012">
    <property type="term" value="C:extracellular matrix"/>
    <property type="evidence" value="ECO:0007669"/>
    <property type="project" value="InterPro"/>
</dbReference>
<evidence type="ECO:0000256" key="2">
    <source>
        <dbReference type="ARBA" id="ARBA00022723"/>
    </source>
</evidence>
<keyword evidence="4" id="KW-0862">Zinc</keyword>
<evidence type="ECO:0000256" key="3">
    <source>
        <dbReference type="ARBA" id="ARBA00022801"/>
    </source>
</evidence>
<keyword evidence="8" id="KW-1185">Reference proteome</keyword>
<dbReference type="Gene3D" id="3.40.390.10">
    <property type="entry name" value="Collagenase (Catalytic Domain)"/>
    <property type="match status" value="1"/>
</dbReference>
<dbReference type="AlphaFoldDB" id="A0A369KV25"/>
<keyword evidence="5" id="KW-0472">Membrane</keyword>
<evidence type="ECO:0000313" key="7">
    <source>
        <dbReference type="EMBL" id="RDB37210.1"/>
    </source>
</evidence>
<dbReference type="GO" id="GO:0004222">
    <property type="term" value="F:metalloendopeptidase activity"/>
    <property type="evidence" value="ECO:0007669"/>
    <property type="project" value="InterPro"/>
</dbReference>